<reference evidence="1 2" key="1">
    <citation type="journal article" date="2023" name="Microb. Genom.">
        <title>Mesoterricola silvestris gen. nov., sp. nov., Mesoterricola sediminis sp. nov., Geothrix oryzae sp. nov., Geothrix edaphica sp. nov., Geothrix rubra sp. nov., and Geothrix limicola sp. nov., six novel members of Acidobacteriota isolated from soils.</title>
        <authorList>
            <person name="Weisberg A.J."/>
            <person name="Pearce E."/>
            <person name="Kramer C.G."/>
            <person name="Chang J.H."/>
            <person name="Clarke C.R."/>
        </authorList>
    </citation>
    <scope>NUCLEOTIDE SEQUENCE [LARGE SCALE GENOMIC DNA]</scope>
    <source>
        <strain evidence="1 2">NB05-1H</strain>
    </source>
</reference>
<proteinExistence type="predicted"/>
<sequence length="109" mass="12027">MATSYEELMTVSQPSHIRLLPWKGPEGKSAHLITDGTPTPLSLLADRIESQQIETATVIVGLARPMVGEEASLTADELRWIAGRLIESLTDVLNIAESRGQRLPEYEEE</sequence>
<organism evidence="1 2">
    <name type="scientific">Streptomyces acidiscabies</name>
    <dbReference type="NCBI Taxonomy" id="42234"/>
    <lineage>
        <taxon>Bacteria</taxon>
        <taxon>Bacillati</taxon>
        <taxon>Actinomycetota</taxon>
        <taxon>Actinomycetes</taxon>
        <taxon>Kitasatosporales</taxon>
        <taxon>Streptomycetaceae</taxon>
        <taxon>Streptomyces</taxon>
    </lineage>
</organism>
<protein>
    <submittedName>
        <fullName evidence="1">Uncharacterized protein</fullName>
    </submittedName>
</protein>
<accession>A0ABU4MD36</accession>
<evidence type="ECO:0000313" key="2">
    <source>
        <dbReference type="Proteomes" id="UP001272987"/>
    </source>
</evidence>
<dbReference type="RefSeq" id="WP_319167699.1">
    <property type="nucleotide sequence ID" value="NZ_JARAWP010000053.1"/>
</dbReference>
<name>A0ABU4MD36_9ACTN</name>
<dbReference type="EMBL" id="JARAWP010000053">
    <property type="protein sequence ID" value="MDX3025711.1"/>
    <property type="molecule type" value="Genomic_DNA"/>
</dbReference>
<gene>
    <name evidence="1" type="ORF">PV666_48810</name>
</gene>
<dbReference type="Proteomes" id="UP001272987">
    <property type="component" value="Unassembled WGS sequence"/>
</dbReference>
<evidence type="ECO:0000313" key="1">
    <source>
        <dbReference type="EMBL" id="MDX3025711.1"/>
    </source>
</evidence>
<keyword evidence="2" id="KW-1185">Reference proteome</keyword>
<comment type="caution">
    <text evidence="1">The sequence shown here is derived from an EMBL/GenBank/DDBJ whole genome shotgun (WGS) entry which is preliminary data.</text>
</comment>